<proteinExistence type="predicted"/>
<organism evidence="2 3">
    <name type="scientific">Rhodovastum atsumiense</name>
    <dbReference type="NCBI Taxonomy" id="504468"/>
    <lineage>
        <taxon>Bacteria</taxon>
        <taxon>Pseudomonadati</taxon>
        <taxon>Pseudomonadota</taxon>
        <taxon>Alphaproteobacteria</taxon>
        <taxon>Acetobacterales</taxon>
        <taxon>Acetobacteraceae</taxon>
        <taxon>Rhodovastum</taxon>
    </lineage>
</organism>
<sequence>MKDNDATLSPDPRKELMRFFALLRSASERRATLDSFGNTPRDPEAGIDRAGFHRVTAPVPWPIPPVPSPAESHVRASPEAGSGPRQELMRVFVVICEYSESRSNTLPSWQTAGSDPTPWWLPPEGPAQVRDGISHVPASRPGEELTRVFAILRADAEDKAPCTGFGGTPPSPEDGVAQAQWQDWVARLSRQEAPPESATAAPTGQRKPPAAPLPSPPSPLPIRADTPPPPPTTVLSMDSHTPAPAGEDRNPPTEASPVATPPALDAPAVMPAPGEGEPNVRSLPLHATPPRAESVALPKKTINLLQQPGQKPARPVRTRAFAYAVTFLLVLGGAAEMLMQNSALAPPLLIAVIDAPLLTLRAPHAGYLQSVSATEGEVVQAGTVLFTLRRSASPDPAAAGMQSQPMDAPLLDEGVISLKTERTALVWSLPVRPGSEVAAGNGLGQVVDCTRLFLVAATPAGATASFTQGQQVGILFAGSTGPVSGTVGARSTAGNDVLGRNSDLIITADTQAIVAASHSACPIGRTARITRPPARSP</sequence>
<feature type="compositionally biased region" description="Low complexity" evidence="1">
    <location>
        <begin position="192"/>
        <end position="203"/>
    </location>
</feature>
<evidence type="ECO:0008006" key="4">
    <source>
        <dbReference type="Google" id="ProtNLM"/>
    </source>
</evidence>
<evidence type="ECO:0000256" key="1">
    <source>
        <dbReference type="SAM" id="MobiDB-lite"/>
    </source>
</evidence>
<gene>
    <name evidence="2" type="ORF">F1189_10770</name>
</gene>
<reference evidence="2 3" key="1">
    <citation type="submission" date="2019-09" db="EMBL/GenBank/DDBJ databases">
        <title>Genome sequence of Rhodovastum atsumiense, a diverse member of the Acetobacteraceae family of non-sulfur purple photosynthetic bacteria.</title>
        <authorList>
            <person name="Meyer T."/>
            <person name="Kyndt J."/>
        </authorList>
    </citation>
    <scope>NUCLEOTIDE SEQUENCE [LARGE SCALE GENOMIC DNA]</scope>
    <source>
        <strain evidence="2 3">DSM 21279</strain>
    </source>
</reference>
<keyword evidence="3" id="KW-1185">Reference proteome</keyword>
<dbReference type="OrthoDB" id="34181at2"/>
<name>A0A5M6IV43_9PROT</name>
<feature type="compositionally biased region" description="Pro residues" evidence="1">
    <location>
        <begin position="209"/>
        <end position="232"/>
    </location>
</feature>
<dbReference type="EMBL" id="VWPK01000014">
    <property type="protein sequence ID" value="KAA5612142.1"/>
    <property type="molecule type" value="Genomic_DNA"/>
</dbReference>
<evidence type="ECO:0000313" key="3">
    <source>
        <dbReference type="Proteomes" id="UP000325255"/>
    </source>
</evidence>
<dbReference type="AlphaFoldDB" id="A0A5M6IV43"/>
<evidence type="ECO:0000313" key="2">
    <source>
        <dbReference type="EMBL" id="KAA5612142.1"/>
    </source>
</evidence>
<protein>
    <recommendedName>
        <fullName evidence="4">HlyD family efflux transporter periplasmic adaptor subunit</fullName>
    </recommendedName>
</protein>
<feature type="region of interest" description="Disordered" evidence="1">
    <location>
        <begin position="189"/>
        <end position="283"/>
    </location>
</feature>
<dbReference type="RefSeq" id="WP_150040749.1">
    <property type="nucleotide sequence ID" value="NZ_OW485601.1"/>
</dbReference>
<comment type="caution">
    <text evidence="2">The sequence shown here is derived from an EMBL/GenBank/DDBJ whole genome shotgun (WGS) entry which is preliminary data.</text>
</comment>
<dbReference type="Proteomes" id="UP000325255">
    <property type="component" value="Unassembled WGS sequence"/>
</dbReference>
<accession>A0A5M6IV43</accession>